<dbReference type="InterPro" id="IPR029058">
    <property type="entry name" value="AB_hydrolase_fold"/>
</dbReference>
<accession>A0ABW3CUM1</accession>
<dbReference type="SUPFAM" id="SSF53474">
    <property type="entry name" value="alpha/beta-Hydrolases"/>
    <property type="match status" value="1"/>
</dbReference>
<feature type="coiled-coil region" evidence="1">
    <location>
        <begin position="288"/>
        <end position="315"/>
    </location>
</feature>
<comment type="caution">
    <text evidence="2">The sequence shown here is derived from an EMBL/GenBank/DDBJ whole genome shotgun (WGS) entry which is preliminary data.</text>
</comment>
<organism evidence="2 3">
    <name type="scientific">Sungkyunkwania multivorans</name>
    <dbReference type="NCBI Taxonomy" id="1173618"/>
    <lineage>
        <taxon>Bacteria</taxon>
        <taxon>Pseudomonadati</taxon>
        <taxon>Bacteroidota</taxon>
        <taxon>Flavobacteriia</taxon>
        <taxon>Flavobacteriales</taxon>
        <taxon>Flavobacteriaceae</taxon>
        <taxon>Sungkyunkwania</taxon>
    </lineage>
</organism>
<reference evidence="3" key="1">
    <citation type="journal article" date="2019" name="Int. J. Syst. Evol. Microbiol.">
        <title>The Global Catalogue of Microorganisms (GCM) 10K type strain sequencing project: providing services to taxonomists for standard genome sequencing and annotation.</title>
        <authorList>
            <consortium name="The Broad Institute Genomics Platform"/>
            <consortium name="The Broad Institute Genome Sequencing Center for Infectious Disease"/>
            <person name="Wu L."/>
            <person name="Ma J."/>
        </authorList>
    </citation>
    <scope>NUCLEOTIDE SEQUENCE [LARGE SCALE GENOMIC DNA]</scope>
    <source>
        <strain evidence="3">CCUG 62952</strain>
    </source>
</reference>
<dbReference type="RefSeq" id="WP_386404532.1">
    <property type="nucleotide sequence ID" value="NZ_JBHTJH010000004.1"/>
</dbReference>
<evidence type="ECO:0000256" key="1">
    <source>
        <dbReference type="SAM" id="Coils"/>
    </source>
</evidence>
<name>A0ABW3CUM1_9FLAO</name>
<evidence type="ECO:0000313" key="3">
    <source>
        <dbReference type="Proteomes" id="UP001596978"/>
    </source>
</evidence>
<protein>
    <submittedName>
        <fullName evidence="2">TPR end-of-group domain-containing protein</fullName>
    </submittedName>
</protein>
<dbReference type="EMBL" id="JBHTJH010000004">
    <property type="protein sequence ID" value="MFD0861464.1"/>
    <property type="molecule type" value="Genomic_DNA"/>
</dbReference>
<dbReference type="Proteomes" id="UP001596978">
    <property type="component" value="Unassembled WGS sequence"/>
</dbReference>
<keyword evidence="3" id="KW-1185">Reference proteome</keyword>
<gene>
    <name evidence="2" type="ORF">ACFQ1M_04545</name>
</gene>
<keyword evidence="1" id="KW-0175">Coiled coil</keyword>
<evidence type="ECO:0000313" key="2">
    <source>
        <dbReference type="EMBL" id="MFD0861464.1"/>
    </source>
</evidence>
<proteinExistence type="predicted"/>
<dbReference type="NCBIfam" id="NF047558">
    <property type="entry name" value="TPR_END_plus"/>
    <property type="match status" value="1"/>
</dbReference>
<dbReference type="Gene3D" id="3.40.50.1820">
    <property type="entry name" value="alpha/beta hydrolase"/>
    <property type="match status" value="1"/>
</dbReference>
<sequence>MRRFFFMFFTAVVMGQPATYEKGRVIDSIAIKGSADETYALYLPEKFDASQLSAILFVFDPLARGKVGVGTFTAAADKYNYILVCSNNTRNGPYERNFAITNRLFDHIFAQFNIDEQQIYTAGFSGGSRLACSIAVLTNAIQGVIGCGAGFSMNSPQMPSINSNFSYVGLVGNRDMNYQEMFRVKDWLDQFSLKNEIITYEDEHRWPPEEQILRAFDWLELQAYKKGIRAKDTNVIVAAFKRNHDVAAQAMASDDLLLAVSEYERILRNFSGDLAVDSISAKVKRLKKDRRYKKLEKAKKGLAKLEDELSEKFTLQFNEEVLQARTKDDYRWWKQELKVFDTKHLNHENPDHRNMAQRVRFKLRALAIESSDAYLRDKDYGRALYCDRLFAVLDPNGSYPFYRLARHYARTEDLDKFFENLETALGHGFTNKKWLLNTEEFQPYLTHPRFVKLLASY</sequence>